<name>A0A923S2Q0_9BURK</name>
<organism evidence="8 9">
    <name type="scientific">Ramlibacter albus</name>
    <dbReference type="NCBI Taxonomy" id="2079448"/>
    <lineage>
        <taxon>Bacteria</taxon>
        <taxon>Pseudomonadati</taxon>
        <taxon>Pseudomonadota</taxon>
        <taxon>Betaproteobacteria</taxon>
        <taxon>Burkholderiales</taxon>
        <taxon>Comamonadaceae</taxon>
        <taxon>Ramlibacter</taxon>
    </lineage>
</organism>
<keyword evidence="3" id="KW-0731">Sigma factor</keyword>
<dbReference type="PANTHER" id="PTHR43133">
    <property type="entry name" value="RNA POLYMERASE ECF-TYPE SIGMA FACTO"/>
    <property type="match status" value="1"/>
</dbReference>
<dbReference type="SUPFAM" id="SSF88659">
    <property type="entry name" value="Sigma3 and sigma4 domains of RNA polymerase sigma factors"/>
    <property type="match status" value="1"/>
</dbReference>
<dbReference type="PANTHER" id="PTHR43133:SF62">
    <property type="entry name" value="RNA POLYMERASE SIGMA FACTOR SIGZ"/>
    <property type="match status" value="1"/>
</dbReference>
<dbReference type="Gene3D" id="1.10.1740.10">
    <property type="match status" value="1"/>
</dbReference>
<dbReference type="Gene3D" id="1.10.10.10">
    <property type="entry name" value="Winged helix-like DNA-binding domain superfamily/Winged helix DNA-binding domain"/>
    <property type="match status" value="1"/>
</dbReference>
<dbReference type="Pfam" id="PF08281">
    <property type="entry name" value="Sigma70_r4_2"/>
    <property type="match status" value="1"/>
</dbReference>
<evidence type="ECO:0000256" key="5">
    <source>
        <dbReference type="SAM" id="MobiDB-lite"/>
    </source>
</evidence>
<evidence type="ECO:0000256" key="1">
    <source>
        <dbReference type="ARBA" id="ARBA00010641"/>
    </source>
</evidence>
<evidence type="ECO:0000313" key="9">
    <source>
        <dbReference type="Proteomes" id="UP000596827"/>
    </source>
</evidence>
<keyword evidence="9" id="KW-1185">Reference proteome</keyword>
<dbReference type="SUPFAM" id="SSF88946">
    <property type="entry name" value="Sigma2 domain of RNA polymerase sigma factors"/>
    <property type="match status" value="1"/>
</dbReference>
<dbReference type="InterPro" id="IPR013325">
    <property type="entry name" value="RNA_pol_sigma_r2"/>
</dbReference>
<dbReference type="InterPro" id="IPR013249">
    <property type="entry name" value="RNA_pol_sigma70_r4_t2"/>
</dbReference>
<protein>
    <submittedName>
        <fullName evidence="8">Sigma-70 family RNA polymerase sigma factor</fullName>
    </submittedName>
</protein>
<dbReference type="GO" id="GO:0003677">
    <property type="term" value="F:DNA binding"/>
    <property type="evidence" value="ECO:0007669"/>
    <property type="project" value="InterPro"/>
</dbReference>
<comment type="caution">
    <text evidence="8">The sequence shown here is derived from an EMBL/GenBank/DDBJ whole genome shotgun (WGS) entry which is preliminary data.</text>
</comment>
<dbReference type="Proteomes" id="UP000596827">
    <property type="component" value="Unassembled WGS sequence"/>
</dbReference>
<proteinExistence type="inferred from homology"/>
<dbReference type="RefSeq" id="WP_187082033.1">
    <property type="nucleotide sequence ID" value="NZ_JACORU010000004.1"/>
</dbReference>
<evidence type="ECO:0000259" key="6">
    <source>
        <dbReference type="Pfam" id="PF04542"/>
    </source>
</evidence>
<keyword evidence="4" id="KW-0804">Transcription</keyword>
<gene>
    <name evidence="8" type="ORF">H8R02_14000</name>
</gene>
<evidence type="ECO:0000256" key="4">
    <source>
        <dbReference type="ARBA" id="ARBA00023163"/>
    </source>
</evidence>
<evidence type="ECO:0000259" key="7">
    <source>
        <dbReference type="Pfam" id="PF08281"/>
    </source>
</evidence>
<accession>A0A923S2Q0</accession>
<feature type="domain" description="RNA polymerase sigma-70 region 2" evidence="6">
    <location>
        <begin position="27"/>
        <end position="99"/>
    </location>
</feature>
<dbReference type="EMBL" id="JACORU010000004">
    <property type="protein sequence ID" value="MBC5765576.1"/>
    <property type="molecule type" value="Genomic_DNA"/>
</dbReference>
<sequence length="196" mass="21185">MRDDPRSLQALLADTGAGDHAAFEEVYRRTRAHLFGLALRMLGREQAAEDALQEAFVSVWKNAGSYRSNVGGEDIQPMTWLIAIVRNKALDSLRAQARRRETALPENEDGTPADIGPASPSALELFTEAARSLRIEGCMQALDGTHRQSLALAYYQGLSHTEVAAQMGAPLGSVKAWIRRGLDKLKACLAADGGAP</sequence>
<evidence type="ECO:0000256" key="2">
    <source>
        <dbReference type="ARBA" id="ARBA00023015"/>
    </source>
</evidence>
<dbReference type="InterPro" id="IPR014284">
    <property type="entry name" value="RNA_pol_sigma-70_dom"/>
</dbReference>
<evidence type="ECO:0000313" key="8">
    <source>
        <dbReference type="EMBL" id="MBC5765576.1"/>
    </source>
</evidence>
<comment type="similarity">
    <text evidence="1">Belongs to the sigma-70 factor family. ECF subfamily.</text>
</comment>
<dbReference type="GO" id="GO:0016987">
    <property type="term" value="F:sigma factor activity"/>
    <property type="evidence" value="ECO:0007669"/>
    <property type="project" value="UniProtKB-KW"/>
</dbReference>
<dbReference type="InterPro" id="IPR007627">
    <property type="entry name" value="RNA_pol_sigma70_r2"/>
</dbReference>
<feature type="domain" description="RNA polymerase sigma factor 70 region 4 type 2" evidence="7">
    <location>
        <begin position="133"/>
        <end position="185"/>
    </location>
</feature>
<dbReference type="GO" id="GO:0006352">
    <property type="term" value="P:DNA-templated transcription initiation"/>
    <property type="evidence" value="ECO:0007669"/>
    <property type="project" value="InterPro"/>
</dbReference>
<dbReference type="CDD" id="cd06171">
    <property type="entry name" value="Sigma70_r4"/>
    <property type="match status" value="1"/>
</dbReference>
<feature type="region of interest" description="Disordered" evidence="5">
    <location>
        <begin position="97"/>
        <end position="118"/>
    </location>
</feature>
<dbReference type="InterPro" id="IPR036388">
    <property type="entry name" value="WH-like_DNA-bd_sf"/>
</dbReference>
<dbReference type="InterPro" id="IPR039425">
    <property type="entry name" value="RNA_pol_sigma-70-like"/>
</dbReference>
<reference evidence="8" key="1">
    <citation type="submission" date="2020-08" db="EMBL/GenBank/DDBJ databases">
        <title>Ramlibacter sp. GTP1 16S ribosomal RNA gene genome sequencing and assembly.</title>
        <authorList>
            <person name="Kang M."/>
        </authorList>
    </citation>
    <scope>NUCLEOTIDE SEQUENCE</scope>
    <source>
        <strain evidence="8">GTP1</strain>
    </source>
</reference>
<dbReference type="Pfam" id="PF04542">
    <property type="entry name" value="Sigma70_r2"/>
    <property type="match status" value="1"/>
</dbReference>
<dbReference type="AlphaFoldDB" id="A0A923S2Q0"/>
<dbReference type="InterPro" id="IPR013324">
    <property type="entry name" value="RNA_pol_sigma_r3/r4-like"/>
</dbReference>
<keyword evidence="2" id="KW-0805">Transcription regulation</keyword>
<dbReference type="NCBIfam" id="TIGR02937">
    <property type="entry name" value="sigma70-ECF"/>
    <property type="match status" value="1"/>
</dbReference>
<evidence type="ECO:0000256" key="3">
    <source>
        <dbReference type="ARBA" id="ARBA00023082"/>
    </source>
</evidence>